<dbReference type="AlphaFoldDB" id="A0A1M6YTJ1"/>
<keyword evidence="1" id="KW-0812">Transmembrane</keyword>
<dbReference type="Proteomes" id="UP000183974">
    <property type="component" value="Unassembled WGS sequence"/>
</dbReference>
<name>A0A1M6YTJ1_9RHOB</name>
<keyword evidence="3" id="KW-1185">Reference proteome</keyword>
<feature type="transmembrane region" description="Helical" evidence="1">
    <location>
        <begin position="198"/>
        <end position="216"/>
    </location>
</feature>
<feature type="transmembrane region" description="Helical" evidence="1">
    <location>
        <begin position="222"/>
        <end position="242"/>
    </location>
</feature>
<accession>A0A1M6YTJ1</accession>
<dbReference type="Gene3D" id="1.20.1530.20">
    <property type="match status" value="1"/>
</dbReference>
<feature type="transmembrane region" description="Helical" evidence="1">
    <location>
        <begin position="13"/>
        <end position="46"/>
    </location>
</feature>
<evidence type="ECO:0000313" key="3">
    <source>
        <dbReference type="Proteomes" id="UP000183974"/>
    </source>
</evidence>
<feature type="transmembrane region" description="Helical" evidence="1">
    <location>
        <begin position="156"/>
        <end position="177"/>
    </location>
</feature>
<keyword evidence="1" id="KW-0472">Membrane</keyword>
<feature type="transmembrane region" description="Helical" evidence="1">
    <location>
        <begin position="93"/>
        <end position="116"/>
    </location>
</feature>
<feature type="transmembrane region" description="Helical" evidence="1">
    <location>
        <begin position="128"/>
        <end position="150"/>
    </location>
</feature>
<evidence type="ECO:0000256" key="1">
    <source>
        <dbReference type="SAM" id="Phobius"/>
    </source>
</evidence>
<organism evidence="2 3">
    <name type="scientific">Roseovarius pacificus</name>
    <dbReference type="NCBI Taxonomy" id="337701"/>
    <lineage>
        <taxon>Bacteria</taxon>
        <taxon>Pseudomonadati</taxon>
        <taxon>Pseudomonadota</taxon>
        <taxon>Alphaproteobacteria</taxon>
        <taxon>Rhodobacterales</taxon>
        <taxon>Roseobacteraceae</taxon>
        <taxon>Roseovarius</taxon>
    </lineage>
</organism>
<evidence type="ECO:0000313" key="2">
    <source>
        <dbReference type="EMBL" id="SHL21634.1"/>
    </source>
</evidence>
<dbReference type="InterPro" id="IPR038770">
    <property type="entry name" value="Na+/solute_symporter_sf"/>
</dbReference>
<protein>
    <submittedName>
        <fullName evidence="2">Predicted Na+-dependent transporter</fullName>
    </submittedName>
</protein>
<proteinExistence type="predicted"/>
<sequence>MRALATLARHGRWLLIAGLVAGVSLPGLAGYLAPAIVPFIAVMLCITTLREGPRAALPRAGKAPRALTTTLILQCAAPFVAGGLLWACGLLDSPLATGVVLALAGAPITGTPGLAVMSGADGGAALRMLIMGTALLPLTAVPVFVVLPVFPDPWAVISGALRLLAIIGISAGVALVLRARIPALTRPETRPALDGIMVLAMALIVIALMSAVAPAARDTPGQLAAAFALAWGLYLVQTFAAWRTARSALPRPEALSVAIAAGNRNLALFLAAVPPETAAPLMVFVGCYQIPMYLTPMLLPRLTDARR</sequence>
<dbReference type="RefSeq" id="WP_073033438.1">
    <property type="nucleotide sequence ID" value="NZ_BMLR01000001.1"/>
</dbReference>
<gene>
    <name evidence="2" type="ORF">SAMN05444398_1011030</name>
</gene>
<reference evidence="2 3" key="1">
    <citation type="submission" date="2016-11" db="EMBL/GenBank/DDBJ databases">
        <authorList>
            <person name="Jaros S."/>
            <person name="Januszkiewicz K."/>
            <person name="Wedrychowicz H."/>
        </authorList>
    </citation>
    <scope>NUCLEOTIDE SEQUENCE [LARGE SCALE GENOMIC DNA]</scope>
    <source>
        <strain evidence="2 3">DSM 29589</strain>
    </source>
</reference>
<dbReference type="STRING" id="337701.SAMN05444398_1011030"/>
<dbReference type="OrthoDB" id="8477735at2"/>
<dbReference type="EMBL" id="FRBR01000001">
    <property type="protein sequence ID" value="SHL21634.1"/>
    <property type="molecule type" value="Genomic_DNA"/>
</dbReference>
<keyword evidence="1" id="KW-1133">Transmembrane helix</keyword>